<comment type="caution">
    <text evidence="3">The sequence shown here is derived from an EMBL/GenBank/DDBJ whole genome shotgun (WGS) entry which is preliminary data.</text>
</comment>
<dbReference type="SUPFAM" id="SSF46565">
    <property type="entry name" value="Chaperone J-domain"/>
    <property type="match status" value="1"/>
</dbReference>
<dbReference type="Proteomes" id="UP000247565">
    <property type="component" value="Unassembled WGS sequence"/>
</dbReference>
<accession>A0A318N042</accession>
<protein>
    <submittedName>
        <fullName evidence="3">Molecular chaperone DnaJ</fullName>
    </submittedName>
</protein>
<reference evidence="3 4" key="1">
    <citation type="submission" date="2018-05" db="EMBL/GenBank/DDBJ databases">
        <title>Reference genomes for bee gut microbiota database.</title>
        <authorList>
            <person name="Ellegaard K.M."/>
        </authorList>
    </citation>
    <scope>NUCLEOTIDE SEQUENCE [LARGE SCALE GENOMIC DNA]</scope>
    <source>
        <strain evidence="3 4">ESL0284</strain>
    </source>
</reference>
<dbReference type="InterPro" id="IPR001623">
    <property type="entry name" value="DnaJ_domain"/>
</dbReference>
<dbReference type="PRINTS" id="PR00625">
    <property type="entry name" value="JDOMAIN"/>
</dbReference>
<proteinExistence type="predicted"/>
<evidence type="ECO:0000259" key="2">
    <source>
        <dbReference type="PROSITE" id="PS50076"/>
    </source>
</evidence>
<dbReference type="CDD" id="cd06257">
    <property type="entry name" value="DnaJ"/>
    <property type="match status" value="1"/>
</dbReference>
<dbReference type="EMBL" id="QGLT01000005">
    <property type="protein sequence ID" value="PXY98919.1"/>
    <property type="molecule type" value="Genomic_DNA"/>
</dbReference>
<evidence type="ECO:0000256" key="1">
    <source>
        <dbReference type="ARBA" id="ARBA00023186"/>
    </source>
</evidence>
<dbReference type="RefSeq" id="WP_110439511.1">
    <property type="nucleotide sequence ID" value="NZ_CP033087.1"/>
</dbReference>
<name>A0A318N042_9PROT</name>
<organism evidence="3 4">
    <name type="scientific">Commensalibacter melissae</name>
    <dbReference type="NCBI Taxonomy" id="2070537"/>
    <lineage>
        <taxon>Bacteria</taxon>
        <taxon>Pseudomonadati</taxon>
        <taxon>Pseudomonadota</taxon>
        <taxon>Alphaproteobacteria</taxon>
        <taxon>Acetobacterales</taxon>
        <taxon>Acetobacteraceae</taxon>
    </lineage>
</organism>
<keyword evidence="4" id="KW-1185">Reference proteome</keyword>
<evidence type="ECO:0000313" key="4">
    <source>
        <dbReference type="Proteomes" id="UP000247565"/>
    </source>
</evidence>
<sequence length="197" mass="23496">MMFKKKWATMFDPNNAKTTPHRYCDMPGCREPAEYRAPKSRHQLHDYYWFCFSHIREYNKNWDYFRGMNTAQIEEHMRSAAVWDKPSWKLGRLGKKNLLNEQSFHDPLRLFQKTRTKTHHDTGQKPNIPQELQKALQLLEISWPLSLASLKKRYTKLARKYHPDTNGGDADLEEKFKKINAAYSLLRTYLTNMIEAK</sequence>
<dbReference type="Gene3D" id="1.10.287.110">
    <property type="entry name" value="DnaJ domain"/>
    <property type="match status" value="1"/>
</dbReference>
<dbReference type="PANTHER" id="PTHR44145">
    <property type="entry name" value="DNAJ HOMOLOG SUBFAMILY A MEMBER 3, MITOCHONDRIAL"/>
    <property type="match status" value="1"/>
</dbReference>
<dbReference type="SMART" id="SM00271">
    <property type="entry name" value="DnaJ"/>
    <property type="match status" value="1"/>
</dbReference>
<keyword evidence="1" id="KW-0143">Chaperone</keyword>
<dbReference type="InterPro" id="IPR036869">
    <property type="entry name" value="J_dom_sf"/>
</dbReference>
<evidence type="ECO:0000313" key="3">
    <source>
        <dbReference type="EMBL" id="PXY98919.1"/>
    </source>
</evidence>
<feature type="domain" description="J" evidence="2">
    <location>
        <begin position="134"/>
        <end position="197"/>
    </location>
</feature>
<dbReference type="PROSITE" id="PS50076">
    <property type="entry name" value="DNAJ_2"/>
    <property type="match status" value="1"/>
</dbReference>
<gene>
    <name evidence="3" type="ORF">DK869_08080</name>
</gene>
<dbReference type="AlphaFoldDB" id="A0A318N042"/>
<dbReference type="GeneID" id="83702110"/>
<dbReference type="Pfam" id="PF00226">
    <property type="entry name" value="DnaJ"/>
    <property type="match status" value="1"/>
</dbReference>
<dbReference type="OrthoDB" id="9786294at2"/>
<dbReference type="InterPro" id="IPR051938">
    <property type="entry name" value="Apopto_cytoskel_mod"/>
</dbReference>
<dbReference type="PANTHER" id="PTHR44145:SF3">
    <property type="entry name" value="DNAJ HOMOLOG SUBFAMILY A MEMBER 3, MITOCHONDRIAL"/>
    <property type="match status" value="1"/>
</dbReference>